<dbReference type="EMBL" id="AVPE01000008">
    <property type="protein sequence ID" value="KGX91958.1"/>
    <property type="molecule type" value="Genomic_DNA"/>
</dbReference>
<keyword evidence="2" id="KW-0560">Oxidoreductase</keyword>
<keyword evidence="2" id="KW-0223">Dioxygenase</keyword>
<dbReference type="InterPro" id="IPR052537">
    <property type="entry name" value="Extradiol_RC_dioxygenase"/>
</dbReference>
<dbReference type="Gene3D" id="3.10.180.10">
    <property type="entry name" value="2,3-Dihydroxybiphenyl 1,2-Dioxygenase, domain 1"/>
    <property type="match status" value="2"/>
</dbReference>
<evidence type="ECO:0000313" key="3">
    <source>
        <dbReference type="Proteomes" id="UP000030528"/>
    </source>
</evidence>
<keyword evidence="3" id="KW-1185">Reference proteome</keyword>
<dbReference type="AlphaFoldDB" id="A0A0A5GL66"/>
<reference evidence="2 3" key="1">
    <citation type="submission" date="2013-08" db="EMBL/GenBank/DDBJ databases">
        <authorList>
            <person name="Huang J."/>
            <person name="Wang G."/>
        </authorList>
    </citation>
    <scope>NUCLEOTIDE SEQUENCE [LARGE SCALE GENOMIC DNA]</scope>
    <source>
        <strain evidence="2 3">JSM 076056</strain>
    </source>
</reference>
<dbReference type="STRING" id="1385510.GCA_000425205_00600"/>
<dbReference type="InterPro" id="IPR004360">
    <property type="entry name" value="Glyas_Fos-R_dOase_dom"/>
</dbReference>
<evidence type="ECO:0000259" key="1">
    <source>
        <dbReference type="PROSITE" id="PS51819"/>
    </source>
</evidence>
<dbReference type="eggNOG" id="COG0346">
    <property type="taxonomic scope" value="Bacteria"/>
</dbReference>
<dbReference type="OrthoDB" id="9785698at2"/>
<dbReference type="SUPFAM" id="SSF54593">
    <property type="entry name" value="Glyoxalase/Bleomycin resistance protein/Dihydroxybiphenyl dioxygenase"/>
    <property type="match status" value="1"/>
</dbReference>
<dbReference type="PROSITE" id="PS51819">
    <property type="entry name" value="VOC"/>
    <property type="match status" value="2"/>
</dbReference>
<dbReference type="PANTHER" id="PTHR36110:SF2">
    <property type="entry name" value="RING-CLEAVING DIOXYGENASE MHQE-RELATED"/>
    <property type="match status" value="1"/>
</dbReference>
<protein>
    <submittedName>
        <fullName evidence="2">Ring-cleaving dioxygenase mhqO</fullName>
    </submittedName>
</protein>
<dbReference type="InterPro" id="IPR037523">
    <property type="entry name" value="VOC_core"/>
</dbReference>
<comment type="caution">
    <text evidence="2">The sequence shown here is derived from an EMBL/GenBank/DDBJ whole genome shotgun (WGS) entry which is preliminary data.</text>
</comment>
<sequence>MTIQTNGIHHITAIVQNPQVNLDFYEGFLGLRLVKKTVNFDDPGVYHFYFGDEYGRPGTILTFFPIERAMHGRVGMGQVERTLFSIPKGSAAYWEERLSEHEVSYNWKGSTLAFNDPEGLELGLIEEDREVKDVWENSSVPKEKAIQGFYGATLHSKAPKETVHLLTSMGYDVVEETEEHYELKASADLAQYLYIPKHPSVRGLQGAGTVHHIAFRTEKEADQQQWQQQLGEQGLRVTPVKDRDYFKSVYFHEPGGILFEIATDEPGFLIDEELHELGDHLRLPKWLDSHRNEIEAALPTIVRGKHS</sequence>
<dbReference type="PANTHER" id="PTHR36110">
    <property type="entry name" value="RING-CLEAVING DIOXYGENASE MHQE-RELATED"/>
    <property type="match status" value="1"/>
</dbReference>
<accession>A0A0A5GL66</accession>
<organism evidence="2 3">
    <name type="scientific">Pontibacillus halophilus JSM 076056 = DSM 19796</name>
    <dbReference type="NCBI Taxonomy" id="1385510"/>
    <lineage>
        <taxon>Bacteria</taxon>
        <taxon>Bacillati</taxon>
        <taxon>Bacillota</taxon>
        <taxon>Bacilli</taxon>
        <taxon>Bacillales</taxon>
        <taxon>Bacillaceae</taxon>
        <taxon>Pontibacillus</taxon>
    </lineage>
</organism>
<dbReference type="RefSeq" id="WP_026799385.1">
    <property type="nucleotide sequence ID" value="NZ_AULI01000002.1"/>
</dbReference>
<gene>
    <name evidence="2" type="ORF">N781_02680</name>
</gene>
<feature type="domain" description="VOC" evidence="1">
    <location>
        <begin position="148"/>
        <end position="264"/>
    </location>
</feature>
<evidence type="ECO:0000313" key="2">
    <source>
        <dbReference type="EMBL" id="KGX91958.1"/>
    </source>
</evidence>
<proteinExistence type="predicted"/>
<dbReference type="InterPro" id="IPR029068">
    <property type="entry name" value="Glyas_Bleomycin-R_OHBP_Dase"/>
</dbReference>
<name>A0A0A5GL66_9BACI</name>
<dbReference type="GO" id="GO:0051213">
    <property type="term" value="F:dioxygenase activity"/>
    <property type="evidence" value="ECO:0007669"/>
    <property type="project" value="UniProtKB-KW"/>
</dbReference>
<dbReference type="Proteomes" id="UP000030528">
    <property type="component" value="Unassembled WGS sequence"/>
</dbReference>
<feature type="domain" description="VOC" evidence="1">
    <location>
        <begin position="7"/>
        <end position="127"/>
    </location>
</feature>
<dbReference type="Pfam" id="PF00903">
    <property type="entry name" value="Glyoxalase"/>
    <property type="match status" value="1"/>
</dbReference>